<evidence type="ECO:0000256" key="15">
    <source>
        <dbReference type="SAM" id="SignalP"/>
    </source>
</evidence>
<dbReference type="SMART" id="SM00406">
    <property type="entry name" value="IGv"/>
    <property type="match status" value="3"/>
</dbReference>
<feature type="signal peptide" evidence="15">
    <location>
        <begin position="1"/>
        <end position="26"/>
    </location>
</feature>
<feature type="transmembrane region" description="Helical" evidence="14">
    <location>
        <begin position="812"/>
        <end position="831"/>
    </location>
</feature>
<dbReference type="SMART" id="SM00409">
    <property type="entry name" value="IG"/>
    <property type="match status" value="8"/>
</dbReference>
<keyword evidence="2 14" id="KW-0812">Transmembrane</keyword>
<dbReference type="PROSITE" id="PS50835">
    <property type="entry name" value="IG_LIKE"/>
    <property type="match status" value="7"/>
</dbReference>
<reference evidence="18" key="2">
    <citation type="journal article" date="2013" name="Nat. Genet.">
        <title>The genome of the platyfish, Xiphophorus maculatus, provides insights into evolutionary adaptation and several complex traits.</title>
        <authorList>
            <person name="Schartl M."/>
            <person name="Walter R.B."/>
            <person name="Shen Y."/>
            <person name="Garcia T."/>
            <person name="Catchen J."/>
            <person name="Amores A."/>
            <person name="Braasch I."/>
            <person name="Chalopin D."/>
            <person name="Volff J.N."/>
            <person name="Lesch K.P."/>
            <person name="Bisazza A."/>
            <person name="Minx P."/>
            <person name="Hillier L."/>
            <person name="Wilson R.K."/>
            <person name="Fuerstenberg S."/>
            <person name="Boore J."/>
            <person name="Searle S."/>
            <person name="Postlethwait J.H."/>
            <person name="Warren W.C."/>
        </authorList>
    </citation>
    <scope>NUCLEOTIDE SEQUENCE [LARGE SCALE GENOMIC DNA]</scope>
    <source>
        <strain evidence="18">JP 163 A</strain>
    </source>
</reference>
<evidence type="ECO:0000256" key="5">
    <source>
        <dbReference type="ARBA" id="ARBA00023136"/>
    </source>
</evidence>
<feature type="domain" description="Ig-like" evidence="16">
    <location>
        <begin position="448"/>
        <end position="535"/>
    </location>
</feature>
<evidence type="ECO:0000256" key="14">
    <source>
        <dbReference type="SAM" id="Phobius"/>
    </source>
</evidence>
<evidence type="ECO:0000256" key="6">
    <source>
        <dbReference type="ARBA" id="ARBA00023157"/>
    </source>
</evidence>
<reference evidence="17" key="4">
    <citation type="submission" date="2025-09" db="UniProtKB">
        <authorList>
            <consortium name="Ensembl"/>
        </authorList>
    </citation>
    <scope>IDENTIFICATION</scope>
    <source>
        <strain evidence="17">JP 163 A</strain>
    </source>
</reference>
<dbReference type="eggNOG" id="KOG4475">
    <property type="taxonomic scope" value="Eukaryota"/>
</dbReference>
<comment type="subcellular location">
    <subcellularLocation>
        <location evidence="1">Membrane</location>
        <topology evidence="1">Single-pass membrane protein</topology>
    </subcellularLocation>
</comment>
<dbReference type="STRING" id="8083.ENSXMAP00000006608"/>
<feature type="domain" description="Ig-like" evidence="16">
    <location>
        <begin position="261"/>
        <end position="353"/>
    </location>
</feature>
<evidence type="ECO:0000256" key="7">
    <source>
        <dbReference type="ARBA" id="ARBA00023319"/>
    </source>
</evidence>
<evidence type="ECO:0000256" key="13">
    <source>
        <dbReference type="SAM" id="MobiDB-lite"/>
    </source>
</evidence>
<evidence type="ECO:0000256" key="2">
    <source>
        <dbReference type="ARBA" id="ARBA00022692"/>
    </source>
</evidence>
<evidence type="ECO:0000256" key="12">
    <source>
        <dbReference type="ARBA" id="ARBA00046458"/>
    </source>
</evidence>
<evidence type="ECO:0000256" key="3">
    <source>
        <dbReference type="ARBA" id="ARBA00022734"/>
    </source>
</evidence>
<feature type="domain" description="Ig-like" evidence="16">
    <location>
        <begin position="539"/>
        <end position="630"/>
    </location>
</feature>
<dbReference type="SUPFAM" id="SSF48726">
    <property type="entry name" value="Immunoglobulin"/>
    <property type="match status" value="8"/>
</dbReference>
<dbReference type="Pfam" id="PF00047">
    <property type="entry name" value="ig"/>
    <property type="match status" value="1"/>
</dbReference>
<dbReference type="AlphaFoldDB" id="M3ZWL4"/>
<dbReference type="PANTHER" id="PTHR46013:SF4">
    <property type="entry name" value="B-CELL RECEPTOR CD22-RELATED"/>
    <property type="match status" value="1"/>
</dbReference>
<dbReference type="OrthoDB" id="10039395at2759"/>
<evidence type="ECO:0000256" key="4">
    <source>
        <dbReference type="ARBA" id="ARBA00022989"/>
    </source>
</evidence>
<proteinExistence type="inferred from homology"/>
<evidence type="ECO:0000313" key="17">
    <source>
        <dbReference type="Ensembl" id="ENSXMAP00000006608.1"/>
    </source>
</evidence>
<comment type="similarity">
    <text evidence="8">Belongs to the immunoglobulin superfamily. SIGLEC (sialic acid binding Ig-like lectin) family.</text>
</comment>
<organism evidence="17 18">
    <name type="scientific">Xiphophorus maculatus</name>
    <name type="common">Southern platyfish</name>
    <name type="synonym">Platypoecilus maculatus</name>
    <dbReference type="NCBI Taxonomy" id="8083"/>
    <lineage>
        <taxon>Eukaryota</taxon>
        <taxon>Metazoa</taxon>
        <taxon>Chordata</taxon>
        <taxon>Craniata</taxon>
        <taxon>Vertebrata</taxon>
        <taxon>Euteleostomi</taxon>
        <taxon>Actinopterygii</taxon>
        <taxon>Neopterygii</taxon>
        <taxon>Teleostei</taxon>
        <taxon>Neoteleostei</taxon>
        <taxon>Acanthomorphata</taxon>
        <taxon>Ovalentaria</taxon>
        <taxon>Atherinomorphae</taxon>
        <taxon>Cyprinodontiformes</taxon>
        <taxon>Poeciliidae</taxon>
        <taxon>Poeciliinae</taxon>
        <taxon>Xiphophorus</taxon>
    </lineage>
</organism>
<keyword evidence="5 14" id="KW-0472">Membrane</keyword>
<evidence type="ECO:0000256" key="1">
    <source>
        <dbReference type="ARBA" id="ARBA00004167"/>
    </source>
</evidence>
<dbReference type="InterPro" id="IPR013106">
    <property type="entry name" value="Ig_V-set"/>
</dbReference>
<evidence type="ECO:0000256" key="9">
    <source>
        <dbReference type="ARBA" id="ARBA00040106"/>
    </source>
</evidence>
<dbReference type="Gene3D" id="2.60.40.10">
    <property type="entry name" value="Immunoglobulins"/>
    <property type="match status" value="8"/>
</dbReference>
<keyword evidence="3" id="KW-0430">Lectin</keyword>
<dbReference type="Pfam" id="PF13895">
    <property type="entry name" value="Ig_2"/>
    <property type="match status" value="2"/>
</dbReference>
<keyword evidence="6" id="KW-1015">Disulfide bond</keyword>
<reference evidence="17" key="3">
    <citation type="submission" date="2025-08" db="UniProtKB">
        <authorList>
            <consortium name="Ensembl"/>
        </authorList>
    </citation>
    <scope>IDENTIFICATION</scope>
    <source>
        <strain evidence="17">JP 163 A</strain>
    </source>
</reference>
<dbReference type="GO" id="GO:0030246">
    <property type="term" value="F:carbohydrate binding"/>
    <property type="evidence" value="ECO:0007669"/>
    <property type="project" value="UniProtKB-KW"/>
</dbReference>
<dbReference type="Proteomes" id="UP000002852">
    <property type="component" value="Unassembled WGS sequence"/>
</dbReference>
<dbReference type="Pfam" id="PF08205">
    <property type="entry name" value="C2-set_2"/>
    <property type="match status" value="1"/>
</dbReference>
<dbReference type="GO" id="GO:0016020">
    <property type="term" value="C:membrane"/>
    <property type="evidence" value="ECO:0007669"/>
    <property type="project" value="UniProtKB-SubCell"/>
</dbReference>
<dbReference type="OMA" id="FVGTNIF"/>
<dbReference type="Ensembl" id="ENSXMAT00000006616.2">
    <property type="protein sequence ID" value="ENSXMAP00000006608.1"/>
    <property type="gene ID" value="ENSXMAG00000006598.2"/>
</dbReference>
<dbReference type="InterPro" id="IPR036179">
    <property type="entry name" value="Ig-like_dom_sf"/>
</dbReference>
<dbReference type="Pfam" id="PF24518">
    <property type="entry name" value="Ig_CD22"/>
    <property type="match status" value="1"/>
</dbReference>
<feature type="domain" description="Ig-like" evidence="16">
    <location>
        <begin position="635"/>
        <end position="720"/>
    </location>
</feature>
<dbReference type="Pfam" id="PF13927">
    <property type="entry name" value="Ig_3"/>
    <property type="match status" value="3"/>
</dbReference>
<evidence type="ECO:0000256" key="8">
    <source>
        <dbReference type="ARBA" id="ARBA00038361"/>
    </source>
</evidence>
<dbReference type="HOGENOM" id="CLU_292200_0_0_1"/>
<feature type="chain" id="PRO_5004046678" description="B-cell receptor CD22" evidence="15">
    <location>
        <begin position="27"/>
        <end position="1046"/>
    </location>
</feature>
<dbReference type="InterPro" id="IPR013162">
    <property type="entry name" value="CD80_C2-set"/>
</dbReference>
<sequence>MTMNTFFVKWVIFVTLINSDFHYCQDIKFHLMSDAQNATEGSCIEIKCTPETVAPISTDAFWFWMKDAIWIEKDFVGTNIFSSNETEHPVSPEFKNRVKYLSSPTSGKRDSSEVCNILICDLKKTDSGQYKFRYIWTDSRQYIGRTFKWSTENFNLTVEENPCLITFSQPPAVMTNNTVTLTCSTSISCNSDPQINTLEQGPSPKWLRFHSIANESETTKSTNLRFTASWEDDGRMFSCQTSENKDKYLNRSVTLTVEYSPNNVLANMSNKSVKEGDSVTLTCSANGRPSVTFSWFKTDNQPHFESANLIKKGKQIQEDQLHFTSINESDSGSYFCQAQNIHGTKQSNKLQIEVLYSPSVHIQVEYLKRRYHAYITEGDKIKLVCYVKRSNPQPTKFTLYKDNYVWSGKEYVFSRVKPEDSGTYECIAQNSVGSRRSNPFHLNVQYKPQSQVFTRATDKVKVNSVLRFTCDTKANPEPWISWYRYKQSDPTNWTPLNIKKDLTLERVQRTDEGCYICNASNTVGRGESSQPKCIQVLFPPTNMYLSMVSKVKEGQSVTITCNAESFPLSTFELKKSLPDLSSSERFFSQPANDQNSFTHTFNVTSTHAGLYTCIASNSEGSNSSNQRKLEVEYAPKDVRVEPKPGENVKENESFSLTCTAHSNPLITQFKWIRRNNSKNDITVSTEKTFTVHSSKPSDSGLYICEVQNVIGSGKSQVKINIKYAPKWTTIIKGEEQQHLGGRRSVTLSCSSYSYPPAYYIWYNKTDNTQVSRKQNLTVYSHQAGEYYCTAKNEIGQIKSDSVSLFDDTFMKIMKVVGWLCLILLIIGLILLHRHRMNKANRQRTTNRWSCCHFLLIIQGFCSLCKRPERRNARNENILTNTSRSRDDLLPQQHCRPKAQHQQPRPDVTSTSHHVNVVYSTVNVPYGKQAPSAQRPGGSQQKCTEDDSLNYASLHFQKKKKEEVESVYSQVSNPCKQQAQEKLEDYENINMVSPIKVPYNFDDDSETSDEEEVNYTQVDIIPKPPGQTDSTDSSTSEDETQYSDIKL</sequence>
<keyword evidence="4 14" id="KW-1133">Transmembrane helix</keyword>
<accession>M3ZWL4</accession>
<evidence type="ECO:0000259" key="16">
    <source>
        <dbReference type="PROSITE" id="PS50835"/>
    </source>
</evidence>
<reference evidence="18" key="1">
    <citation type="submission" date="2012-01" db="EMBL/GenBank/DDBJ databases">
        <authorList>
            <person name="Walter R."/>
            <person name="Schartl M."/>
            <person name="Warren W."/>
        </authorList>
    </citation>
    <scope>NUCLEOTIDE SEQUENCE [LARGE SCALE GENOMIC DNA]</scope>
    <source>
        <strain evidence="18">JP 163 A</strain>
    </source>
</reference>
<dbReference type="CDD" id="cd00096">
    <property type="entry name" value="Ig"/>
    <property type="match status" value="3"/>
</dbReference>
<dbReference type="InterPro" id="IPR003599">
    <property type="entry name" value="Ig_sub"/>
</dbReference>
<dbReference type="InterPro" id="IPR013151">
    <property type="entry name" value="Immunoglobulin_dom"/>
</dbReference>
<feature type="region of interest" description="Disordered" evidence="13">
    <location>
        <begin position="997"/>
        <end position="1046"/>
    </location>
</feature>
<keyword evidence="18" id="KW-1185">Reference proteome</keyword>
<protein>
    <recommendedName>
        <fullName evidence="9">B-cell receptor CD22</fullName>
    </recommendedName>
    <alternativeName>
        <fullName evidence="10">Sialic acid-binding Ig-like lectin 2</fullName>
    </alternativeName>
</protein>
<evidence type="ECO:0000256" key="11">
    <source>
        <dbReference type="ARBA" id="ARBA00045430"/>
    </source>
</evidence>
<feature type="compositionally biased region" description="Acidic residues" evidence="13">
    <location>
        <begin position="1000"/>
        <end position="1012"/>
    </location>
</feature>
<dbReference type="InterPro" id="IPR013783">
    <property type="entry name" value="Ig-like_fold"/>
</dbReference>
<keyword evidence="15" id="KW-0732">Signal</keyword>
<dbReference type="GeneTree" id="ENSGT00940000165428"/>
<dbReference type="InterPro" id="IPR003598">
    <property type="entry name" value="Ig_sub2"/>
</dbReference>
<feature type="domain" description="Ig-like" evidence="16">
    <location>
        <begin position="725"/>
        <end position="803"/>
    </location>
</feature>
<keyword evidence="7" id="KW-0393">Immunoglobulin domain</keyword>
<dbReference type="InterPro" id="IPR056386">
    <property type="entry name" value="Ig_CD22"/>
</dbReference>
<dbReference type="InterPro" id="IPR007110">
    <property type="entry name" value="Ig-like_dom"/>
</dbReference>
<name>M3ZWL4_XIPMA</name>
<feature type="domain" description="Ig-like" evidence="16">
    <location>
        <begin position="358"/>
        <end position="443"/>
    </location>
</feature>
<dbReference type="SMART" id="SM00408">
    <property type="entry name" value="IGc2"/>
    <property type="match status" value="6"/>
</dbReference>
<feature type="domain" description="Ig-like" evidence="16">
    <location>
        <begin position="162"/>
        <end position="256"/>
    </location>
</feature>
<evidence type="ECO:0000256" key="10">
    <source>
        <dbReference type="ARBA" id="ARBA00041781"/>
    </source>
</evidence>
<dbReference type="InParanoid" id="M3ZWL4"/>
<evidence type="ECO:0000313" key="18">
    <source>
        <dbReference type="Proteomes" id="UP000002852"/>
    </source>
</evidence>
<comment type="function">
    <text evidence="11">Most highly expressed siglec (sialic acid-binding immunoglobulin-like lectin) on B-cells that plays a role in various aspects of B-cell biology including differentiation, antigen presentation, and trafficking to bone marrow. Binds to alpha 2,6-linked sialic acid residues of surface molecules such as CD22 itself, CD45 and IgM in a cis configuration. Can also bind to ligands on other cells as an adhesion molecule in a trans configuration. Acts as an inhibitory coreceptor on the surface of B-cells and inhibits B-cell receptor induced signaling, characterized by inhibition of the calcium mobilization and cellular activation. Mechanistically, the immunoreceptor tyrosine-based inhibitory motif domain is phosphorylated by the Src kinase LYN, which in turn leads to the recruitment of the protein tyrosine phosphatase 1/PTPN6, leading to the negative regulation of BCR signaling. If this negative signaling from is of sufficient strength, apoptosis of the B-cell can be induced.</text>
</comment>
<comment type="subunit">
    <text evidence="12">Predominantly monomer of isoform CD22-beta. Also found as heterodimer of isoform CD22-beta and a shorter isoform. Interacts with PTPN6/SHP-1, LYN, SYK, PIK3R1/PIK3R2 and PLCG1 upon phosphorylation. Interacts with GRB2, INPP5D and SHC1 upon phosphorylation. May form a complex with INPP5D/SHIP, GRB2 and SHC1.</text>
</comment>
<dbReference type="FunCoup" id="M3ZWL4">
    <property type="interactions" value="552"/>
</dbReference>
<dbReference type="PANTHER" id="PTHR46013">
    <property type="entry name" value="VASCULAR CELL ADHESION MOLECULE 1"/>
    <property type="match status" value="1"/>
</dbReference>